<dbReference type="PROSITE" id="PS00061">
    <property type="entry name" value="ADH_SHORT"/>
    <property type="match status" value="1"/>
</dbReference>
<evidence type="ECO:0000313" key="5">
    <source>
        <dbReference type="Proteomes" id="UP000179221"/>
    </source>
</evidence>
<protein>
    <recommendedName>
        <fullName evidence="6">Short-chain dehydrogenase</fullName>
    </recommendedName>
</protein>
<dbReference type="PANTHER" id="PTHR44196:SF1">
    <property type="entry name" value="DEHYDROGENASE_REDUCTASE SDR FAMILY MEMBER 7B"/>
    <property type="match status" value="1"/>
</dbReference>
<dbReference type="Gene3D" id="3.40.50.720">
    <property type="entry name" value="NAD(P)-binding Rossmann-like Domain"/>
    <property type="match status" value="1"/>
</dbReference>
<accession>A0A1F7YL09</accession>
<evidence type="ECO:0000256" key="2">
    <source>
        <dbReference type="ARBA" id="ARBA00023002"/>
    </source>
</evidence>
<dbReference type="AlphaFoldDB" id="A0A1F7YL09"/>
<comment type="similarity">
    <text evidence="1 3">Belongs to the short-chain dehydrogenases/reductases (SDR) family.</text>
</comment>
<evidence type="ECO:0000313" key="4">
    <source>
        <dbReference type="EMBL" id="OGM27569.1"/>
    </source>
</evidence>
<dbReference type="InterPro" id="IPR020904">
    <property type="entry name" value="Sc_DH/Rdtase_CS"/>
</dbReference>
<dbReference type="InterPro" id="IPR036291">
    <property type="entry name" value="NAD(P)-bd_dom_sf"/>
</dbReference>
<dbReference type="EMBL" id="MGGL01000004">
    <property type="protein sequence ID" value="OGM27569.1"/>
    <property type="molecule type" value="Genomic_DNA"/>
</dbReference>
<reference evidence="4 5" key="1">
    <citation type="journal article" date="2016" name="Nat. Commun.">
        <title>Thousands of microbial genomes shed light on interconnected biogeochemical processes in an aquifer system.</title>
        <authorList>
            <person name="Anantharaman K."/>
            <person name="Brown C.T."/>
            <person name="Hug L.A."/>
            <person name="Sharon I."/>
            <person name="Castelle C.J."/>
            <person name="Probst A.J."/>
            <person name="Thomas B.C."/>
            <person name="Singh A."/>
            <person name="Wilkins M.J."/>
            <person name="Karaoz U."/>
            <person name="Brodie E.L."/>
            <person name="Williams K.H."/>
            <person name="Hubbard S.S."/>
            <person name="Banfield J.F."/>
        </authorList>
    </citation>
    <scope>NUCLEOTIDE SEQUENCE [LARGE SCALE GENOMIC DNA]</scope>
</reference>
<organism evidence="4 5">
    <name type="scientific">Candidatus Woesebacteria bacterium RIFCSPHIGHO2_01_FULL_40_22</name>
    <dbReference type="NCBI Taxonomy" id="1802499"/>
    <lineage>
        <taxon>Bacteria</taxon>
        <taxon>Candidatus Woeseibacteriota</taxon>
    </lineage>
</organism>
<dbReference type="Pfam" id="PF00106">
    <property type="entry name" value="adh_short"/>
    <property type="match status" value="1"/>
</dbReference>
<dbReference type="InterPro" id="IPR002347">
    <property type="entry name" value="SDR_fam"/>
</dbReference>
<dbReference type="CDD" id="cd05233">
    <property type="entry name" value="SDR_c"/>
    <property type="match status" value="1"/>
</dbReference>
<sequence>MDLKDEKVVLTGATGGIGSALSQVLANAGAKLILIARTSEKLELLLTKLQGQGHKYYAFDFTRVDETEDLCKKIIEENDHIDILINAAGVGIYKNIEDVEYREWQDSMAINVTAPFFLTKSLLPLLKKSEKSVIINIGSGMGKIPTACRSVYCATKYALRGMTMSLAAEFKNTNIHFIHIALGSTLTEFGPMTLEEKKEENLKGKAYFTPEWVAKKFVEILKNDDFQEEIEIYPSDYKGKEEGAI</sequence>
<dbReference type="GO" id="GO:0016491">
    <property type="term" value="F:oxidoreductase activity"/>
    <property type="evidence" value="ECO:0007669"/>
    <property type="project" value="UniProtKB-KW"/>
</dbReference>
<keyword evidence="2" id="KW-0560">Oxidoreductase</keyword>
<evidence type="ECO:0008006" key="6">
    <source>
        <dbReference type="Google" id="ProtNLM"/>
    </source>
</evidence>
<comment type="caution">
    <text evidence="4">The sequence shown here is derived from an EMBL/GenBank/DDBJ whole genome shotgun (WGS) entry which is preliminary data.</text>
</comment>
<dbReference type="SUPFAM" id="SSF51735">
    <property type="entry name" value="NAD(P)-binding Rossmann-fold domains"/>
    <property type="match status" value="1"/>
</dbReference>
<dbReference type="Proteomes" id="UP000179221">
    <property type="component" value="Unassembled WGS sequence"/>
</dbReference>
<evidence type="ECO:0000256" key="1">
    <source>
        <dbReference type="ARBA" id="ARBA00006484"/>
    </source>
</evidence>
<proteinExistence type="inferred from homology"/>
<dbReference type="PRINTS" id="PR00081">
    <property type="entry name" value="GDHRDH"/>
</dbReference>
<dbReference type="PRINTS" id="PR00080">
    <property type="entry name" value="SDRFAMILY"/>
</dbReference>
<gene>
    <name evidence="4" type="ORF">A2628_02155</name>
</gene>
<evidence type="ECO:0000256" key="3">
    <source>
        <dbReference type="RuleBase" id="RU000363"/>
    </source>
</evidence>
<name>A0A1F7YL09_9BACT</name>
<dbReference type="GO" id="GO:0016020">
    <property type="term" value="C:membrane"/>
    <property type="evidence" value="ECO:0007669"/>
    <property type="project" value="TreeGrafter"/>
</dbReference>
<dbReference type="PANTHER" id="PTHR44196">
    <property type="entry name" value="DEHYDROGENASE/REDUCTASE SDR FAMILY MEMBER 7B"/>
    <property type="match status" value="1"/>
</dbReference>